<protein>
    <submittedName>
        <fullName evidence="2">Uncharacterized protein</fullName>
    </submittedName>
</protein>
<proteinExistence type="predicted"/>
<evidence type="ECO:0000313" key="3">
    <source>
        <dbReference type="Proteomes" id="UP001054945"/>
    </source>
</evidence>
<organism evidence="2 3">
    <name type="scientific">Caerostris extrusa</name>
    <name type="common">Bark spider</name>
    <name type="synonym">Caerostris bankana</name>
    <dbReference type="NCBI Taxonomy" id="172846"/>
    <lineage>
        <taxon>Eukaryota</taxon>
        <taxon>Metazoa</taxon>
        <taxon>Ecdysozoa</taxon>
        <taxon>Arthropoda</taxon>
        <taxon>Chelicerata</taxon>
        <taxon>Arachnida</taxon>
        <taxon>Araneae</taxon>
        <taxon>Araneomorphae</taxon>
        <taxon>Entelegynae</taxon>
        <taxon>Araneoidea</taxon>
        <taxon>Araneidae</taxon>
        <taxon>Caerostris</taxon>
    </lineage>
</organism>
<sequence>MEGAIQNHYALEEGSLKTKRVSLNQSPSFPHDEQRPFWKTKTMTESSACGAPKKHDWSTPIPTSSAGK</sequence>
<feature type="region of interest" description="Disordered" evidence="1">
    <location>
        <begin position="1"/>
        <end position="68"/>
    </location>
</feature>
<dbReference type="EMBL" id="BPLR01020100">
    <property type="protein sequence ID" value="GIX74815.1"/>
    <property type="molecule type" value="Genomic_DNA"/>
</dbReference>
<dbReference type="AlphaFoldDB" id="A0AAV4MQZ4"/>
<evidence type="ECO:0000313" key="2">
    <source>
        <dbReference type="EMBL" id="GIX74815.1"/>
    </source>
</evidence>
<comment type="caution">
    <text evidence="2">The sequence shown here is derived from an EMBL/GenBank/DDBJ whole genome shotgun (WGS) entry which is preliminary data.</text>
</comment>
<name>A0AAV4MQZ4_CAEEX</name>
<evidence type="ECO:0000256" key="1">
    <source>
        <dbReference type="SAM" id="MobiDB-lite"/>
    </source>
</evidence>
<dbReference type="Proteomes" id="UP001054945">
    <property type="component" value="Unassembled WGS sequence"/>
</dbReference>
<reference evidence="2 3" key="1">
    <citation type="submission" date="2021-06" db="EMBL/GenBank/DDBJ databases">
        <title>Caerostris extrusa draft genome.</title>
        <authorList>
            <person name="Kono N."/>
            <person name="Arakawa K."/>
        </authorList>
    </citation>
    <scope>NUCLEOTIDE SEQUENCE [LARGE SCALE GENOMIC DNA]</scope>
</reference>
<gene>
    <name evidence="2" type="ORF">CEXT_440531</name>
</gene>
<keyword evidence="3" id="KW-1185">Reference proteome</keyword>
<accession>A0AAV4MQZ4</accession>